<dbReference type="InterPro" id="IPR003660">
    <property type="entry name" value="HAMP_dom"/>
</dbReference>
<dbReference type="SUPFAM" id="SSF58104">
    <property type="entry name" value="Methyl-accepting chemotaxis protein (MCP) signaling domain"/>
    <property type="match status" value="1"/>
</dbReference>
<dbReference type="eggNOG" id="COG0840">
    <property type="taxonomic scope" value="Bacteria"/>
</dbReference>
<keyword evidence="3 5" id="KW-0807">Transducer</keyword>
<gene>
    <name evidence="10" type="primary">tse</name>
    <name evidence="10" type="ordered locus">PANA_4062</name>
</gene>
<dbReference type="GO" id="GO:0007165">
    <property type="term" value="P:signal transduction"/>
    <property type="evidence" value="ECO:0007669"/>
    <property type="project" value="UniProtKB-KW"/>
</dbReference>
<dbReference type="FunFam" id="1.10.287.950:FF:000001">
    <property type="entry name" value="Methyl-accepting chemotaxis sensory transducer"/>
    <property type="match status" value="1"/>
</dbReference>
<dbReference type="SMART" id="SM00304">
    <property type="entry name" value="HAMP"/>
    <property type="match status" value="1"/>
</dbReference>
<organism evidence="10 11">
    <name type="scientific">Pantoea ananatis (strain LMG 20103)</name>
    <dbReference type="NCBI Taxonomy" id="706191"/>
    <lineage>
        <taxon>Bacteria</taxon>
        <taxon>Pseudomonadati</taxon>
        <taxon>Pseudomonadota</taxon>
        <taxon>Gammaproteobacteria</taxon>
        <taxon>Enterobacterales</taxon>
        <taxon>Erwiniaceae</taxon>
        <taxon>Pantoea</taxon>
    </lineage>
</organism>
<dbReference type="PANTHER" id="PTHR43531:SF5">
    <property type="entry name" value="METHYL-ACCEPTING CHEMOTAXIS PROTEIN III"/>
    <property type="match status" value="1"/>
</dbReference>
<dbReference type="GO" id="GO:0005886">
    <property type="term" value="C:plasma membrane"/>
    <property type="evidence" value="ECO:0007669"/>
    <property type="project" value="TreeGrafter"/>
</dbReference>
<feature type="transmembrane region" description="Helical" evidence="7">
    <location>
        <begin position="215"/>
        <end position="236"/>
    </location>
</feature>
<accession>D4GEX3</accession>
<dbReference type="EMBL" id="CP001875">
    <property type="protein sequence ID" value="ADD79229.1"/>
    <property type="molecule type" value="Genomic_DNA"/>
</dbReference>
<dbReference type="KEGG" id="pam:PANA_4062"/>
<evidence type="ECO:0000256" key="6">
    <source>
        <dbReference type="SAM" id="MobiDB-lite"/>
    </source>
</evidence>
<dbReference type="HOGENOM" id="CLU_000445_107_16_6"/>
<dbReference type="Pfam" id="PF00672">
    <property type="entry name" value="HAMP"/>
    <property type="match status" value="1"/>
</dbReference>
<comment type="similarity">
    <text evidence="4">Belongs to the methyl-accepting chemotaxis (MCP) protein family.</text>
</comment>
<dbReference type="Gene3D" id="1.10.287.950">
    <property type="entry name" value="Methyl-accepting chemotaxis protein"/>
    <property type="match status" value="1"/>
</dbReference>
<dbReference type="PRINTS" id="PR00260">
    <property type="entry name" value="CHEMTRNSDUCR"/>
</dbReference>
<keyword evidence="7" id="KW-0812">Transmembrane</keyword>
<dbReference type="CDD" id="cd06225">
    <property type="entry name" value="HAMP"/>
    <property type="match status" value="1"/>
</dbReference>
<evidence type="ECO:0000256" key="2">
    <source>
        <dbReference type="ARBA" id="ARBA00022500"/>
    </source>
</evidence>
<feature type="transmembrane region" description="Helical" evidence="7">
    <location>
        <begin position="34"/>
        <end position="57"/>
    </location>
</feature>
<protein>
    <submittedName>
        <fullName evidence="10">Tse</fullName>
    </submittedName>
</protein>
<dbReference type="InterPro" id="IPR024478">
    <property type="entry name" value="HlyB_4HB_MCP"/>
</dbReference>
<dbReference type="CDD" id="cd19411">
    <property type="entry name" value="MCP2201-like_sensor"/>
    <property type="match status" value="1"/>
</dbReference>
<keyword evidence="7" id="KW-1133">Transmembrane helix</keyword>
<keyword evidence="7" id="KW-0472">Membrane</keyword>
<evidence type="ECO:0000313" key="10">
    <source>
        <dbReference type="EMBL" id="ADD79229.1"/>
    </source>
</evidence>
<dbReference type="PROSITE" id="PS50885">
    <property type="entry name" value="HAMP"/>
    <property type="match status" value="1"/>
</dbReference>
<evidence type="ECO:0000256" key="5">
    <source>
        <dbReference type="PROSITE-ProRule" id="PRU00284"/>
    </source>
</evidence>
<proteinExistence type="inferred from homology"/>
<dbReference type="Proteomes" id="UP000001702">
    <property type="component" value="Chromosome"/>
</dbReference>
<dbReference type="Pfam" id="PF00015">
    <property type="entry name" value="MCPsignal"/>
    <property type="match status" value="1"/>
</dbReference>
<evidence type="ECO:0000259" key="9">
    <source>
        <dbReference type="PROSITE" id="PS50885"/>
    </source>
</evidence>
<comment type="subcellular location">
    <subcellularLocation>
        <location evidence="1">Membrane</location>
    </subcellularLocation>
</comment>
<keyword evidence="11" id="KW-1185">Reference proteome</keyword>
<reference evidence="10 11" key="1">
    <citation type="journal article" date="2010" name="J. Bacteriol.">
        <title>Genome sequence of Pantoea ananatis LMG20103, the causative agent of Eucalyptus blight and dieback.</title>
        <authorList>
            <person name="De Maayer P."/>
            <person name="Chan W.Y."/>
            <person name="Venter S.N."/>
            <person name="Toth I.K."/>
            <person name="Birch P.R."/>
            <person name="Joubert F."/>
            <person name="Coutinho T.A."/>
        </authorList>
    </citation>
    <scope>NUCLEOTIDE SEQUENCE [LARGE SCALE GENOMIC DNA]</scope>
    <source>
        <strain evidence="10 11">LMG 20103</strain>
    </source>
</reference>
<dbReference type="PROSITE" id="PS50111">
    <property type="entry name" value="CHEMOTAXIS_TRANSDUC_2"/>
    <property type="match status" value="1"/>
</dbReference>
<evidence type="ECO:0000313" key="11">
    <source>
        <dbReference type="Proteomes" id="UP000001702"/>
    </source>
</evidence>
<dbReference type="PANTHER" id="PTHR43531">
    <property type="entry name" value="PROTEIN ICFG"/>
    <property type="match status" value="1"/>
</dbReference>
<evidence type="ECO:0000256" key="4">
    <source>
        <dbReference type="ARBA" id="ARBA00029447"/>
    </source>
</evidence>
<dbReference type="Pfam" id="PF12729">
    <property type="entry name" value="4HB_MCP_1"/>
    <property type="match status" value="1"/>
</dbReference>
<dbReference type="GO" id="GO:0004888">
    <property type="term" value="F:transmembrane signaling receptor activity"/>
    <property type="evidence" value="ECO:0007669"/>
    <property type="project" value="InterPro"/>
</dbReference>
<feature type="domain" description="Methyl-accepting transducer" evidence="8">
    <location>
        <begin position="295"/>
        <end position="524"/>
    </location>
</feature>
<dbReference type="SMART" id="SM00283">
    <property type="entry name" value="MA"/>
    <property type="match status" value="1"/>
</dbReference>
<dbReference type="InterPro" id="IPR004090">
    <property type="entry name" value="Chemotax_Me-accpt_rcpt"/>
</dbReference>
<feature type="region of interest" description="Disordered" evidence="6">
    <location>
        <begin position="561"/>
        <end position="582"/>
    </location>
</feature>
<dbReference type="AlphaFoldDB" id="D4GEX3"/>
<feature type="domain" description="HAMP" evidence="9">
    <location>
        <begin position="238"/>
        <end position="290"/>
    </location>
</feature>
<evidence type="ECO:0000256" key="1">
    <source>
        <dbReference type="ARBA" id="ARBA00004370"/>
    </source>
</evidence>
<evidence type="ECO:0000259" key="8">
    <source>
        <dbReference type="PROSITE" id="PS50111"/>
    </source>
</evidence>
<dbReference type="Gene3D" id="6.10.340.10">
    <property type="match status" value="1"/>
</dbReference>
<evidence type="ECO:0000256" key="3">
    <source>
        <dbReference type="ARBA" id="ARBA00023224"/>
    </source>
</evidence>
<dbReference type="STRING" id="706191.PANA_4062"/>
<name>D4GEX3_PANAM</name>
<dbReference type="InterPro" id="IPR004089">
    <property type="entry name" value="MCPsignal_dom"/>
</dbReference>
<dbReference type="CDD" id="cd11386">
    <property type="entry name" value="MCP_signal"/>
    <property type="match status" value="1"/>
</dbReference>
<dbReference type="InterPro" id="IPR051310">
    <property type="entry name" value="MCP_chemotaxis"/>
</dbReference>
<dbReference type="InterPro" id="IPR047347">
    <property type="entry name" value="YvaQ-like_sensor"/>
</dbReference>
<evidence type="ECO:0000256" key="7">
    <source>
        <dbReference type="SAM" id="Phobius"/>
    </source>
</evidence>
<sequence>MPNARIIGSRHEAVFFTVSFSSVNRGKIMNNIKIGVRLGAGFGFILLLLIVITLAGLMRIDSLGDTVDKLAGDRFDKATAASNLRFYVTDMSRMVRSIALVDDPAQKERLKQNYEQARTRLETAFNKVDHILHAPRSRELIDVMKKAGKQYLSYSEQAVKLGMEGKRDEVTQLLTGPAYQAQDEYTTAITDLASFQGEQMKTAGAKAASEQRNAVTLLVSLSLAAIVLAATLAWFITRSIVRPVNIALEAAVRVAEGDLTAEVPVSGRDETGKLLEAIRGMQHSLVQTVSAVRANAESVAAASLQIAQGNTDLSQRTEEQASALEQTAATMGELGVTVRNNADNASQAATLAVTVREVARQGNDITSDITDTMKGIGESSGRIADITSVIDSIAFQTNILALNAAVEAARAGEQGRGFAVVAGEVRSLAQRSATAAGEIRQLIEANAQRVSEGSTLVARSAGTMSAVVSSVGQLTDRVEEITAATAEQARGIEQVSIAVTEIDDVTQQNASLVEESASAAASLREQADLLMQSVSVFTLSDHSSSAVKTALVAPVTVTASPTTHDNSMRSKETTLEENWTTF</sequence>
<dbReference type="GO" id="GO:0006935">
    <property type="term" value="P:chemotaxis"/>
    <property type="evidence" value="ECO:0007669"/>
    <property type="project" value="UniProtKB-KW"/>
</dbReference>
<keyword evidence="2" id="KW-0145">Chemotaxis</keyword>